<evidence type="ECO:0000256" key="3">
    <source>
        <dbReference type="ARBA" id="ARBA00022692"/>
    </source>
</evidence>
<feature type="region of interest" description="Disordered" evidence="6">
    <location>
        <begin position="1"/>
        <end position="37"/>
    </location>
</feature>
<keyword evidence="4 7" id="KW-1133">Transmembrane helix</keyword>
<name>A0A3Q3D425_HIPCM</name>
<feature type="transmembrane region" description="Helical" evidence="7">
    <location>
        <begin position="98"/>
        <end position="118"/>
    </location>
</feature>
<reference evidence="8" key="1">
    <citation type="submission" date="2025-08" db="UniProtKB">
        <authorList>
            <consortium name="Ensembl"/>
        </authorList>
    </citation>
    <scope>IDENTIFICATION</scope>
</reference>
<keyword evidence="9" id="KW-1185">Reference proteome</keyword>
<comment type="similarity">
    <text evidence="2">Belongs to the CD225/Dispanin family.</text>
</comment>
<dbReference type="PANTHER" id="PTHR13999">
    <property type="entry name" value="INTERFERON INDUCIBLE TRANSMEMBRANE PROTEIN"/>
    <property type="match status" value="1"/>
</dbReference>
<proteinExistence type="inferred from homology"/>
<evidence type="ECO:0000256" key="6">
    <source>
        <dbReference type="SAM" id="MobiDB-lite"/>
    </source>
</evidence>
<organism evidence="8 9">
    <name type="scientific">Hippocampus comes</name>
    <name type="common">Tiger tail seahorse</name>
    <dbReference type="NCBI Taxonomy" id="109280"/>
    <lineage>
        <taxon>Eukaryota</taxon>
        <taxon>Metazoa</taxon>
        <taxon>Chordata</taxon>
        <taxon>Craniata</taxon>
        <taxon>Vertebrata</taxon>
        <taxon>Euteleostomi</taxon>
        <taxon>Actinopterygii</taxon>
        <taxon>Neopterygii</taxon>
        <taxon>Teleostei</taxon>
        <taxon>Neoteleostei</taxon>
        <taxon>Acanthomorphata</taxon>
        <taxon>Syngnathiaria</taxon>
        <taxon>Syngnathiformes</taxon>
        <taxon>Syngnathoidei</taxon>
        <taxon>Syngnathidae</taxon>
        <taxon>Hippocampus</taxon>
    </lineage>
</organism>
<evidence type="ECO:0000256" key="7">
    <source>
        <dbReference type="SAM" id="Phobius"/>
    </source>
</evidence>
<dbReference type="GeneTree" id="ENSGT00950000182857"/>
<dbReference type="GO" id="GO:0005886">
    <property type="term" value="C:plasma membrane"/>
    <property type="evidence" value="ECO:0007669"/>
    <property type="project" value="TreeGrafter"/>
</dbReference>
<comment type="subcellular location">
    <subcellularLocation>
        <location evidence="1">Membrane</location>
    </subcellularLocation>
</comment>
<evidence type="ECO:0000256" key="1">
    <source>
        <dbReference type="ARBA" id="ARBA00004370"/>
    </source>
</evidence>
<dbReference type="PANTHER" id="PTHR13999:SF31">
    <property type="entry name" value="IFITM1-RELATED"/>
    <property type="match status" value="1"/>
</dbReference>
<protein>
    <submittedName>
        <fullName evidence="8">Interferon-induced transmembrane protein 2-like</fullName>
    </submittedName>
</protein>
<feature type="transmembrane region" description="Helical" evidence="7">
    <location>
        <begin position="46"/>
        <end position="69"/>
    </location>
</feature>
<evidence type="ECO:0000256" key="4">
    <source>
        <dbReference type="ARBA" id="ARBA00022989"/>
    </source>
</evidence>
<sequence>LFQPPLPNDAVPMKATTSDEDAGQASGPTVVEVNTVDENTPRPPDYIILSLFSFVYFGNPFCLGLAALICSIKARDRKVVGDLEAAQKHAYMAKRLNFLALSFFGLFVFLLVVVYAFLVASAKRRHV</sequence>
<dbReference type="STRING" id="109280.ENSHCOP00000002084"/>
<dbReference type="InterPro" id="IPR007593">
    <property type="entry name" value="CD225/Dispanin_fam"/>
</dbReference>
<dbReference type="Ensembl" id="ENSHCOT00000011004.1">
    <property type="protein sequence ID" value="ENSHCOP00000002084.1"/>
    <property type="gene ID" value="ENSHCOG00000003183.1"/>
</dbReference>
<dbReference type="InterPro" id="IPR051517">
    <property type="entry name" value="IFITM_antiviral_protein"/>
</dbReference>
<dbReference type="OMA" id="LYANVCC"/>
<evidence type="ECO:0000256" key="5">
    <source>
        <dbReference type="ARBA" id="ARBA00023136"/>
    </source>
</evidence>
<evidence type="ECO:0000313" key="8">
    <source>
        <dbReference type="Ensembl" id="ENSHCOP00000002084.1"/>
    </source>
</evidence>
<dbReference type="Pfam" id="PF04505">
    <property type="entry name" value="CD225"/>
    <property type="match status" value="1"/>
</dbReference>
<dbReference type="Proteomes" id="UP000264820">
    <property type="component" value="Unplaced"/>
</dbReference>
<accession>A0A3Q3D425</accession>
<evidence type="ECO:0000313" key="9">
    <source>
        <dbReference type="Proteomes" id="UP000264820"/>
    </source>
</evidence>
<evidence type="ECO:0000256" key="2">
    <source>
        <dbReference type="ARBA" id="ARBA00006843"/>
    </source>
</evidence>
<reference evidence="8" key="2">
    <citation type="submission" date="2025-09" db="UniProtKB">
        <authorList>
            <consortium name="Ensembl"/>
        </authorList>
    </citation>
    <scope>IDENTIFICATION</scope>
</reference>
<dbReference type="AlphaFoldDB" id="A0A3Q3D425"/>
<keyword evidence="5 7" id="KW-0472">Membrane</keyword>
<keyword evidence="3 7" id="KW-0812">Transmembrane</keyword>